<evidence type="ECO:0000256" key="1">
    <source>
        <dbReference type="SAM" id="MobiDB-lite"/>
    </source>
</evidence>
<evidence type="ECO:0008006" key="5">
    <source>
        <dbReference type="Google" id="ProtNLM"/>
    </source>
</evidence>
<keyword evidence="2" id="KW-0812">Transmembrane</keyword>
<protein>
    <recommendedName>
        <fullName evidence="5">Secreted protein</fullName>
    </recommendedName>
</protein>
<feature type="region of interest" description="Disordered" evidence="1">
    <location>
        <begin position="226"/>
        <end position="257"/>
    </location>
</feature>
<sequence>MRRPCDDEGWRVRGRWGRARGRARAGHGGTTVTARLGAATLASAAVIGLGGAPGPQALAAEGADTAGAPRSASGTAGGYAFADGAQRTDGAASTADAVRLGAGRTYRSTLPARGKVYYRLELDATSNTYVSVTAVPPAGRTASVIDGVKVSVQDGDGRSCDVDTASFGAAGSPHPVAAWAAREISPRKSLCQEPGTYYVAVERVDPDGADASPGPWETELTVVSEPPLEGTGATSAPERWNSASPRPVAGEPERRAGGAGFARAVPVGEGAWRDDVRPGQTLFYKVPVDWGRRLHVTAELGSSSTGGSGYVAAALDLDLYNPVRGHVADVGVGYDGDQKSEDLTPLPPVAHANRHDVGGQVGAMRFAGSYYLVAHLATEVADHFGDGPVPLTLRVRLSGAAQDGPGYAGEAVPPDAFTVTEEDRRAAAEGGAAGDDTAMRALAVGGIGTGSVLLAGLGAWTLAARRRAVPRAAGRSAAGGPSRGR</sequence>
<proteinExistence type="predicted"/>
<dbReference type="EMBL" id="BAAAXF010000054">
    <property type="protein sequence ID" value="GAA3500345.1"/>
    <property type="molecule type" value="Genomic_DNA"/>
</dbReference>
<organism evidence="3 4">
    <name type="scientific">Streptomyces prasinosporus</name>
    <dbReference type="NCBI Taxonomy" id="68256"/>
    <lineage>
        <taxon>Bacteria</taxon>
        <taxon>Bacillati</taxon>
        <taxon>Actinomycetota</taxon>
        <taxon>Actinomycetes</taxon>
        <taxon>Kitasatosporales</taxon>
        <taxon>Streptomycetaceae</taxon>
        <taxon>Streptomyces</taxon>
        <taxon>Streptomyces albogriseolus group</taxon>
    </lineage>
</organism>
<feature type="transmembrane region" description="Helical" evidence="2">
    <location>
        <begin position="441"/>
        <end position="463"/>
    </location>
</feature>
<name>A0ABP6U018_9ACTN</name>
<keyword evidence="2" id="KW-0472">Membrane</keyword>
<keyword evidence="2" id="KW-1133">Transmembrane helix</keyword>
<evidence type="ECO:0000313" key="4">
    <source>
        <dbReference type="Proteomes" id="UP001501455"/>
    </source>
</evidence>
<gene>
    <name evidence="3" type="ORF">GCM10019016_074510</name>
</gene>
<reference evidence="4" key="1">
    <citation type="journal article" date="2019" name="Int. J. Syst. Evol. Microbiol.">
        <title>The Global Catalogue of Microorganisms (GCM) 10K type strain sequencing project: providing services to taxonomists for standard genome sequencing and annotation.</title>
        <authorList>
            <consortium name="The Broad Institute Genomics Platform"/>
            <consortium name="The Broad Institute Genome Sequencing Center for Infectious Disease"/>
            <person name="Wu L."/>
            <person name="Ma J."/>
        </authorList>
    </citation>
    <scope>NUCLEOTIDE SEQUENCE [LARGE SCALE GENOMIC DNA]</scope>
    <source>
        <strain evidence="4">JCM 4816</strain>
    </source>
</reference>
<keyword evidence="4" id="KW-1185">Reference proteome</keyword>
<accession>A0ABP6U018</accession>
<comment type="caution">
    <text evidence="3">The sequence shown here is derived from an EMBL/GenBank/DDBJ whole genome shotgun (WGS) entry which is preliminary data.</text>
</comment>
<dbReference type="Proteomes" id="UP001501455">
    <property type="component" value="Unassembled WGS sequence"/>
</dbReference>
<evidence type="ECO:0000313" key="3">
    <source>
        <dbReference type="EMBL" id="GAA3500345.1"/>
    </source>
</evidence>
<evidence type="ECO:0000256" key="2">
    <source>
        <dbReference type="SAM" id="Phobius"/>
    </source>
</evidence>